<organism evidence="2 3">
    <name type="scientific">Punica granatum</name>
    <name type="common">Pomegranate</name>
    <dbReference type="NCBI Taxonomy" id="22663"/>
    <lineage>
        <taxon>Eukaryota</taxon>
        <taxon>Viridiplantae</taxon>
        <taxon>Streptophyta</taxon>
        <taxon>Embryophyta</taxon>
        <taxon>Tracheophyta</taxon>
        <taxon>Spermatophyta</taxon>
        <taxon>Magnoliopsida</taxon>
        <taxon>eudicotyledons</taxon>
        <taxon>Gunneridae</taxon>
        <taxon>Pentapetalae</taxon>
        <taxon>rosids</taxon>
        <taxon>malvids</taxon>
        <taxon>Myrtales</taxon>
        <taxon>Lythraceae</taxon>
        <taxon>Punica</taxon>
    </lineage>
</organism>
<dbReference type="Proteomes" id="UP000233551">
    <property type="component" value="Unassembled WGS sequence"/>
</dbReference>
<evidence type="ECO:0000313" key="3">
    <source>
        <dbReference type="Proteomes" id="UP000233551"/>
    </source>
</evidence>
<proteinExistence type="predicted"/>
<dbReference type="STRING" id="22663.A0A2I0JY40"/>
<dbReference type="InterPro" id="IPR010491">
    <property type="entry name" value="PRP1_N"/>
</dbReference>
<dbReference type="Pfam" id="PF06424">
    <property type="entry name" value="PRP1_N"/>
    <property type="match status" value="1"/>
</dbReference>
<accession>A0A2I0JY40</accession>
<comment type="caution">
    <text evidence="2">The sequence shown here is derived from an EMBL/GenBank/DDBJ whole genome shotgun (WGS) entry which is preliminary data.</text>
</comment>
<dbReference type="GO" id="GO:0000398">
    <property type="term" value="P:mRNA splicing, via spliceosome"/>
    <property type="evidence" value="ECO:0007669"/>
    <property type="project" value="InterPro"/>
</dbReference>
<sequence>MSPRRMANQHSVAEEIELDRRIEHIIDTRLVVALERRLDVVVDRLVERMGALMGARNKVDLRRKRVLNPTADSEDVEYDSYSEGDANIFIEEDPSDDAFFLAGGDREPEFDEDDEGDDGGYDENWKFDEFEGNDVGVFAFVKYDEDDKKADAVWEAIDKRMNSQRNDRREVRLKQEIKKYRASNQQMRMRMSDVSIEPITAV</sequence>
<dbReference type="EMBL" id="PGOL01001059">
    <property type="protein sequence ID" value="PKI61254.1"/>
    <property type="molecule type" value="Genomic_DNA"/>
</dbReference>
<gene>
    <name evidence="2" type="ORF">CRG98_018353</name>
</gene>
<dbReference type="AlphaFoldDB" id="A0A2I0JY40"/>
<evidence type="ECO:0000313" key="2">
    <source>
        <dbReference type="EMBL" id="PKI61254.1"/>
    </source>
</evidence>
<reference evidence="2 3" key="1">
    <citation type="submission" date="2017-11" db="EMBL/GenBank/DDBJ databases">
        <title>De-novo sequencing of pomegranate (Punica granatum L.) genome.</title>
        <authorList>
            <person name="Akparov Z."/>
            <person name="Amiraslanov A."/>
            <person name="Hajiyeva S."/>
            <person name="Abbasov M."/>
            <person name="Kaur K."/>
            <person name="Hamwieh A."/>
            <person name="Solovyev V."/>
            <person name="Salamov A."/>
            <person name="Braich B."/>
            <person name="Kosarev P."/>
            <person name="Mahmoud A."/>
            <person name="Hajiyev E."/>
            <person name="Babayeva S."/>
            <person name="Izzatullayeva V."/>
            <person name="Mammadov A."/>
            <person name="Mammadov A."/>
            <person name="Sharifova S."/>
            <person name="Ojaghi J."/>
            <person name="Eynullazada K."/>
            <person name="Bayramov B."/>
            <person name="Abdulazimova A."/>
            <person name="Shahmuradov I."/>
        </authorList>
    </citation>
    <scope>NUCLEOTIDE SEQUENCE [LARGE SCALE GENOMIC DNA]</scope>
    <source>
        <strain evidence="3">cv. AG2017</strain>
        <tissue evidence="2">Leaf</tissue>
    </source>
</reference>
<feature type="domain" description="PRP1 splicing factor N-terminal" evidence="1">
    <location>
        <begin position="109"/>
        <end position="194"/>
    </location>
</feature>
<name>A0A2I0JY40_PUNGR</name>
<evidence type="ECO:0000259" key="1">
    <source>
        <dbReference type="Pfam" id="PF06424"/>
    </source>
</evidence>
<keyword evidence="3" id="KW-1185">Reference proteome</keyword>
<protein>
    <recommendedName>
        <fullName evidence="1">PRP1 splicing factor N-terminal domain-containing protein</fullName>
    </recommendedName>
</protein>